<keyword evidence="4" id="KW-1185">Reference proteome</keyword>
<sequence>MNPLQSSAEPEKDAGRAMGLASTDGEEAVVWNAEVLAGGAGVAGVGVLVRVRRSALTKSWNGSELLIVVAQRCRSGLLLRYTGGRRHRLDEDRDVEPAKGYIKTGVLNLIFTPDSTMTRRLGTETAHRHSRRTGEHRGSRRHTGDR</sequence>
<dbReference type="Proteomes" id="UP000281406">
    <property type="component" value="Unassembled WGS sequence"/>
</dbReference>
<dbReference type="EMBL" id="RJVU01059905">
    <property type="protein sequence ID" value="ROJ62774.1"/>
    <property type="molecule type" value="Genomic_DNA"/>
</dbReference>
<dbReference type="AlphaFoldDB" id="A0A3N0XUT1"/>
<gene>
    <name evidence="3" type="ORF">DPX16_1181</name>
</gene>
<feature type="region of interest" description="Disordered" evidence="1">
    <location>
        <begin position="118"/>
        <end position="146"/>
    </location>
</feature>
<accession>A0A3N0XUT1</accession>
<keyword evidence="2" id="KW-0812">Transmembrane</keyword>
<evidence type="ECO:0000313" key="3">
    <source>
        <dbReference type="EMBL" id="ROJ62774.1"/>
    </source>
</evidence>
<evidence type="ECO:0000313" key="4">
    <source>
        <dbReference type="Proteomes" id="UP000281406"/>
    </source>
</evidence>
<proteinExistence type="predicted"/>
<feature type="transmembrane region" description="Helical" evidence="2">
    <location>
        <begin position="28"/>
        <end position="49"/>
    </location>
</feature>
<keyword evidence="2" id="KW-0472">Membrane</keyword>
<comment type="caution">
    <text evidence="3">The sequence shown here is derived from an EMBL/GenBank/DDBJ whole genome shotgun (WGS) entry which is preliminary data.</text>
</comment>
<evidence type="ECO:0000256" key="2">
    <source>
        <dbReference type="SAM" id="Phobius"/>
    </source>
</evidence>
<evidence type="ECO:0000256" key="1">
    <source>
        <dbReference type="SAM" id="MobiDB-lite"/>
    </source>
</evidence>
<reference evidence="3 4" key="1">
    <citation type="submission" date="2018-10" db="EMBL/GenBank/DDBJ databases">
        <title>Genome assembly for a Yunnan-Guizhou Plateau 3E fish, Anabarilius grahami (Regan), and its evolutionary and genetic applications.</title>
        <authorList>
            <person name="Jiang W."/>
        </authorList>
    </citation>
    <scope>NUCLEOTIDE SEQUENCE [LARGE SCALE GENOMIC DNA]</scope>
    <source>
        <strain evidence="3">AG-KIZ</strain>
        <tissue evidence="3">Muscle</tissue>
    </source>
</reference>
<organism evidence="3 4">
    <name type="scientific">Anabarilius grahami</name>
    <name type="common">Kanglang fish</name>
    <name type="synonym">Barilius grahami</name>
    <dbReference type="NCBI Taxonomy" id="495550"/>
    <lineage>
        <taxon>Eukaryota</taxon>
        <taxon>Metazoa</taxon>
        <taxon>Chordata</taxon>
        <taxon>Craniata</taxon>
        <taxon>Vertebrata</taxon>
        <taxon>Euteleostomi</taxon>
        <taxon>Actinopterygii</taxon>
        <taxon>Neopterygii</taxon>
        <taxon>Teleostei</taxon>
        <taxon>Ostariophysi</taxon>
        <taxon>Cypriniformes</taxon>
        <taxon>Xenocyprididae</taxon>
        <taxon>Xenocypridinae</taxon>
        <taxon>Xenocypridinae incertae sedis</taxon>
        <taxon>Anabarilius</taxon>
    </lineage>
</organism>
<keyword evidence="2" id="KW-1133">Transmembrane helix</keyword>
<protein>
    <submittedName>
        <fullName evidence="3">Uncharacterized protein</fullName>
    </submittedName>
</protein>
<feature type="compositionally biased region" description="Basic and acidic residues" evidence="1">
    <location>
        <begin position="121"/>
        <end position="146"/>
    </location>
</feature>
<name>A0A3N0XUT1_ANAGA</name>